<feature type="chain" id="PRO_5044749954" evidence="2">
    <location>
        <begin position="22"/>
        <end position="305"/>
    </location>
</feature>
<dbReference type="EMBL" id="JALLPB020000466">
    <property type="protein sequence ID" value="KAL3808835.1"/>
    <property type="molecule type" value="Genomic_DNA"/>
</dbReference>
<dbReference type="PANTHER" id="PTHR34801:SF6">
    <property type="entry name" value="SLL1620 PROTEIN"/>
    <property type="match status" value="1"/>
</dbReference>
<dbReference type="InterPro" id="IPR010865">
    <property type="entry name" value="DUF1499"/>
</dbReference>
<name>A0ABD3R797_9STRA</name>
<keyword evidence="2" id="KW-0732">Signal</keyword>
<feature type="region of interest" description="Disordered" evidence="1">
    <location>
        <begin position="15"/>
        <end position="79"/>
    </location>
</feature>
<feature type="signal peptide" evidence="2">
    <location>
        <begin position="1"/>
        <end position="21"/>
    </location>
</feature>
<dbReference type="AlphaFoldDB" id="A0ABD3R797"/>
<protein>
    <submittedName>
        <fullName evidence="3">Uncharacterized protein</fullName>
    </submittedName>
</protein>
<evidence type="ECO:0000256" key="2">
    <source>
        <dbReference type="SAM" id="SignalP"/>
    </source>
</evidence>
<organism evidence="3 4">
    <name type="scientific">Cyclostephanos tholiformis</name>
    <dbReference type="NCBI Taxonomy" id="382380"/>
    <lineage>
        <taxon>Eukaryota</taxon>
        <taxon>Sar</taxon>
        <taxon>Stramenopiles</taxon>
        <taxon>Ochrophyta</taxon>
        <taxon>Bacillariophyta</taxon>
        <taxon>Coscinodiscophyceae</taxon>
        <taxon>Thalassiosirophycidae</taxon>
        <taxon>Stephanodiscales</taxon>
        <taxon>Stephanodiscaceae</taxon>
        <taxon>Cyclostephanos</taxon>
    </lineage>
</organism>
<dbReference type="Proteomes" id="UP001530377">
    <property type="component" value="Unassembled WGS sequence"/>
</dbReference>
<evidence type="ECO:0000256" key="1">
    <source>
        <dbReference type="SAM" id="MobiDB-lite"/>
    </source>
</evidence>
<sequence length="305" mass="32030">MKGSGLVTALCLASSPSSTAAFSTPPISPPPSAHGRRSRATNHKGGAIVAAVHPGRGDAPPSILAVGDDDDARNDEGSNRRCRSRCEFLSVACNAIVVLSTVTASSSSSSSSYAADLTSTTTTTTTAAIGAPGVGRSIGGCDVDRDDCVSTANIRDAKGSYSPPWTFETSPDEAFARIKGVLASDDSYVVTEIDENARYVRAYARRLASDDDEVEFLVRADDNVVLYRSTARRNGSVSDFGANRRRIDDVRRRGAVFGIMGDGMTADSYDGGGAASRGNNPWGQLKAFYGLQSGEGFEAVFEDEE</sequence>
<keyword evidence="4" id="KW-1185">Reference proteome</keyword>
<reference evidence="3 4" key="1">
    <citation type="submission" date="2024-10" db="EMBL/GenBank/DDBJ databases">
        <title>Updated reference genomes for cyclostephanoid diatoms.</title>
        <authorList>
            <person name="Roberts W.R."/>
            <person name="Alverson A.J."/>
        </authorList>
    </citation>
    <scope>NUCLEOTIDE SEQUENCE [LARGE SCALE GENOMIC DNA]</scope>
    <source>
        <strain evidence="3 4">AJA228-03</strain>
    </source>
</reference>
<dbReference type="Pfam" id="PF07386">
    <property type="entry name" value="DUF1499"/>
    <property type="match status" value="1"/>
</dbReference>
<comment type="caution">
    <text evidence="3">The sequence shown here is derived from an EMBL/GenBank/DDBJ whole genome shotgun (WGS) entry which is preliminary data.</text>
</comment>
<feature type="compositionally biased region" description="Low complexity" evidence="1">
    <location>
        <begin position="15"/>
        <end position="25"/>
    </location>
</feature>
<dbReference type="PANTHER" id="PTHR34801">
    <property type="entry name" value="EXPRESSED PROTEIN"/>
    <property type="match status" value="1"/>
</dbReference>
<accession>A0ABD3R797</accession>
<proteinExistence type="predicted"/>
<gene>
    <name evidence="3" type="ORF">ACHAXA_003886</name>
</gene>
<evidence type="ECO:0000313" key="3">
    <source>
        <dbReference type="EMBL" id="KAL3808835.1"/>
    </source>
</evidence>
<evidence type="ECO:0000313" key="4">
    <source>
        <dbReference type="Proteomes" id="UP001530377"/>
    </source>
</evidence>